<keyword evidence="1" id="KW-0479">Metal-binding</keyword>
<dbReference type="AlphaFoldDB" id="A0A3L6QDB4"/>
<keyword evidence="1" id="KW-0863">Zinc-finger</keyword>
<feature type="region of interest" description="Disordered" evidence="2">
    <location>
        <begin position="512"/>
        <end position="533"/>
    </location>
</feature>
<comment type="caution">
    <text evidence="4">The sequence shown here is derived from an EMBL/GenBank/DDBJ whole genome shotgun (WGS) entry which is preliminary data.</text>
</comment>
<dbReference type="PANTHER" id="PTHR33170">
    <property type="entry name" value="DUF4283 DOMAIN-CONTAINING PROTEIN-RELATED"/>
    <property type="match status" value="1"/>
</dbReference>
<feature type="compositionally biased region" description="Basic and acidic residues" evidence="2">
    <location>
        <begin position="477"/>
        <end position="492"/>
    </location>
</feature>
<dbReference type="GO" id="GO:0003676">
    <property type="term" value="F:nucleic acid binding"/>
    <property type="evidence" value="ECO:0007669"/>
    <property type="project" value="InterPro"/>
</dbReference>
<dbReference type="EMBL" id="PQIB02000013">
    <property type="protein sequence ID" value="RLM75586.1"/>
    <property type="molecule type" value="Genomic_DNA"/>
</dbReference>
<feature type="region of interest" description="Disordered" evidence="2">
    <location>
        <begin position="257"/>
        <end position="322"/>
    </location>
</feature>
<dbReference type="OrthoDB" id="694791at2759"/>
<evidence type="ECO:0000256" key="1">
    <source>
        <dbReference type="PROSITE-ProRule" id="PRU00047"/>
    </source>
</evidence>
<evidence type="ECO:0000259" key="3">
    <source>
        <dbReference type="PROSITE" id="PS50158"/>
    </source>
</evidence>
<dbReference type="InterPro" id="IPR001878">
    <property type="entry name" value="Znf_CCHC"/>
</dbReference>
<dbReference type="STRING" id="4540.A0A3L6QDB4"/>
<dbReference type="PROSITE" id="PS50158">
    <property type="entry name" value="ZF_CCHC"/>
    <property type="match status" value="1"/>
</dbReference>
<dbReference type="Proteomes" id="UP000275267">
    <property type="component" value="Unassembled WGS sequence"/>
</dbReference>
<dbReference type="PANTHER" id="PTHR33170:SF49">
    <property type="entry name" value="DUF4283 DOMAIN-CONTAINING PROTEIN"/>
    <property type="match status" value="1"/>
</dbReference>
<gene>
    <name evidence="4" type="ORF">C2845_PM15G19100</name>
</gene>
<feature type="compositionally biased region" description="Basic and acidic residues" evidence="2">
    <location>
        <begin position="284"/>
        <end position="298"/>
    </location>
</feature>
<feature type="domain" description="CCHC-type" evidence="3">
    <location>
        <begin position="20"/>
        <end position="35"/>
    </location>
</feature>
<dbReference type="SMART" id="SM00343">
    <property type="entry name" value="ZnF_C2HC"/>
    <property type="match status" value="2"/>
</dbReference>
<keyword evidence="1" id="KW-0862">Zinc</keyword>
<accession>A0A3L6QDB4</accession>
<dbReference type="InterPro" id="IPR036875">
    <property type="entry name" value="Znf_CCHC_sf"/>
</dbReference>
<dbReference type="Pfam" id="PF00098">
    <property type="entry name" value="zf-CCHC"/>
    <property type="match status" value="1"/>
</dbReference>
<feature type="compositionally biased region" description="Acidic residues" evidence="2">
    <location>
        <begin position="269"/>
        <end position="283"/>
    </location>
</feature>
<keyword evidence="5" id="KW-1185">Reference proteome</keyword>
<sequence>MRSDSEIAFVIDERYRKMTCYNCGKPGHFVGNCEKPKVCFICNVPGHHMSACPQWNSPHPMAAYMGSASLGLGFYHIDTPESKNIQWLNLKNCGVVRVIEREVTLAELEKELSDMLCKEWPWQIRELEAGKFLVRFPPHKRVDDIKNYPSFNMRKRGVRVEVLEWVGSLEPFSELKEAWVQIRGVPPKWCAWKVFAQMTSGFGMMVEVDWSSLFKSFYEMVRVKIACRNPSKVPKERLYEMNKQLYLVSFTMEDVEQDPPITGHANDGDGPDDEDDDDADDLDPENKDNLDMDLDGNRSESVLPKSANLNRKGNDTPRQGSKTVPVVEVPVMIAQDCLNENNDNIDQESQIRFIMSTSEGEMDKAAVHTENCLDGSSEQHSKWLAFKEKIVEEEVSASECSQFLRNMELVDSEEEEELENTEDMVPMQNLEMLGRNLLHDFEDCQEETEAVPQLSSDKPPEENVSKPKRKQQWGPILREERPRRHADDGKSMLQRAEELVKYNYLEMDYKNKKGTGLDGREDGDTQSSRNAEKMELFVQGSGRVATRRVRAKTGDKGKTSPADRLDHVGFAGCAGLELGGDNRFIRLWRGNSV</sequence>
<name>A0A3L6QDB4_PANMI</name>
<feature type="region of interest" description="Disordered" evidence="2">
    <location>
        <begin position="445"/>
        <end position="492"/>
    </location>
</feature>
<dbReference type="SUPFAM" id="SSF57756">
    <property type="entry name" value="Retrovirus zinc finger-like domains"/>
    <property type="match status" value="1"/>
</dbReference>
<evidence type="ECO:0000256" key="2">
    <source>
        <dbReference type="SAM" id="MobiDB-lite"/>
    </source>
</evidence>
<organism evidence="4 5">
    <name type="scientific">Panicum miliaceum</name>
    <name type="common">Proso millet</name>
    <name type="synonym">Broomcorn millet</name>
    <dbReference type="NCBI Taxonomy" id="4540"/>
    <lineage>
        <taxon>Eukaryota</taxon>
        <taxon>Viridiplantae</taxon>
        <taxon>Streptophyta</taxon>
        <taxon>Embryophyta</taxon>
        <taxon>Tracheophyta</taxon>
        <taxon>Spermatophyta</taxon>
        <taxon>Magnoliopsida</taxon>
        <taxon>Liliopsida</taxon>
        <taxon>Poales</taxon>
        <taxon>Poaceae</taxon>
        <taxon>PACMAD clade</taxon>
        <taxon>Panicoideae</taxon>
        <taxon>Panicodae</taxon>
        <taxon>Paniceae</taxon>
        <taxon>Panicinae</taxon>
        <taxon>Panicum</taxon>
        <taxon>Panicum sect. Panicum</taxon>
    </lineage>
</organism>
<protein>
    <recommendedName>
        <fullName evidence="3">CCHC-type domain-containing protein</fullName>
    </recommendedName>
</protein>
<reference evidence="5" key="1">
    <citation type="journal article" date="2019" name="Nat. Commun.">
        <title>The genome of broomcorn millet.</title>
        <authorList>
            <person name="Zou C."/>
            <person name="Miki D."/>
            <person name="Li D."/>
            <person name="Tang Q."/>
            <person name="Xiao L."/>
            <person name="Rajput S."/>
            <person name="Deng P."/>
            <person name="Jia W."/>
            <person name="Huang R."/>
            <person name="Zhang M."/>
            <person name="Sun Y."/>
            <person name="Hu J."/>
            <person name="Fu X."/>
            <person name="Schnable P.S."/>
            <person name="Li F."/>
            <person name="Zhang H."/>
            <person name="Feng B."/>
            <person name="Zhu X."/>
            <person name="Liu R."/>
            <person name="Schnable J.C."/>
            <person name="Zhu J.-K."/>
            <person name="Zhang H."/>
        </authorList>
    </citation>
    <scope>NUCLEOTIDE SEQUENCE [LARGE SCALE GENOMIC DNA]</scope>
</reference>
<evidence type="ECO:0000313" key="5">
    <source>
        <dbReference type="Proteomes" id="UP000275267"/>
    </source>
</evidence>
<feature type="region of interest" description="Disordered" evidence="2">
    <location>
        <begin position="541"/>
        <end position="560"/>
    </location>
</feature>
<evidence type="ECO:0000313" key="4">
    <source>
        <dbReference type="EMBL" id="RLM75586.1"/>
    </source>
</evidence>
<dbReference type="Gene3D" id="4.10.60.10">
    <property type="entry name" value="Zinc finger, CCHC-type"/>
    <property type="match status" value="1"/>
</dbReference>
<feature type="compositionally biased region" description="Polar residues" evidence="2">
    <location>
        <begin position="307"/>
        <end position="322"/>
    </location>
</feature>
<dbReference type="GO" id="GO:0008270">
    <property type="term" value="F:zinc ion binding"/>
    <property type="evidence" value="ECO:0007669"/>
    <property type="project" value="UniProtKB-KW"/>
</dbReference>
<proteinExistence type="predicted"/>